<dbReference type="Proteomes" id="UP000515847">
    <property type="component" value="Chromosome"/>
</dbReference>
<evidence type="ECO:0000313" key="10">
    <source>
        <dbReference type="EMBL" id="QNB47949.1"/>
    </source>
</evidence>
<dbReference type="InterPro" id="IPR013985">
    <property type="entry name" value="Ald_Fedxn_OxRdtase_dom3"/>
</dbReference>
<dbReference type="PANTHER" id="PTHR30038:SF0">
    <property type="entry name" value="TUNGSTEN-CONTAINING ALDEHYDE FERREDOXIN OXIDOREDUCTASE"/>
    <property type="match status" value="1"/>
</dbReference>
<keyword evidence="7" id="KW-0411">Iron-sulfur</keyword>
<evidence type="ECO:0000256" key="1">
    <source>
        <dbReference type="ARBA" id="ARBA00001966"/>
    </source>
</evidence>
<comment type="similarity">
    <text evidence="2">Belongs to the AOR/FOR family.</text>
</comment>
<dbReference type="InterPro" id="IPR036503">
    <property type="entry name" value="Ald_Fedxn_OxRdtase_N_sf"/>
</dbReference>
<dbReference type="Pfam" id="PF02730">
    <property type="entry name" value="AFOR_N"/>
    <property type="match status" value="1"/>
</dbReference>
<sequence length="639" mass="71443">MYGYAGKLLDIDLSRQYVKEIPLETELIQKYISGVGFSTKIVYDQVPPGADPLGPESVICFAVGVLTGTNIPTACRTEVSAKSPATELFGTSNSGSFWGSELKYAGYDGIIIRGRAATPVYLYITTDKVEILPALHLWGKDAWDTLGLIRQKFLDEEIQVAAIGPGGEKLCRFASIQNGPYDAWGRTGLGAVMGSKNLKAIAVRGNKPLRVHDKKKYQKAVEKCREAIYKSPFYGPFSKFGTMLATIPYYEFGALPGRNFQTGVLKGWLETRSRNLVPKYSKRGIACIACPIACAHWVEVKEGPYAGLQVKDMEVTPLIGFAAGCDINNIPAVAKITEICQRYGIDLVSTAGTVAFAMELYQRGILSEKEIGFKLEWGNEAALFRLIDLIVRREGIGDILAEGTKRAGEKIPGASYYAMQIKGLEIPMADPRGRWSTWTFGNITNIRGGDHLRNRNPVENLRYNKNPLEYNWEAFGFPDELYEYLDMPQKIKEEIFHPESKDVNIPKMSKWAEDLISLYNTLGMCIRPPVLQAVGPTLLAELYSSLTGIEITGEELMRAGERVWNLQKLFNLREGEKKEDSVYPQRFYQEMLPDGPSRGRILDPAKVKETLEEYYEARGWDRDAGIPTKEKLRELEISV</sequence>
<dbReference type="Pfam" id="PF01314">
    <property type="entry name" value="AFOR_C"/>
    <property type="match status" value="1"/>
</dbReference>
<evidence type="ECO:0000256" key="8">
    <source>
        <dbReference type="ARBA" id="ARBA00049934"/>
    </source>
</evidence>
<evidence type="ECO:0000256" key="7">
    <source>
        <dbReference type="ARBA" id="ARBA00023014"/>
    </source>
</evidence>
<dbReference type="GO" id="GO:0046872">
    <property type="term" value="F:metal ion binding"/>
    <property type="evidence" value="ECO:0007669"/>
    <property type="project" value="UniProtKB-KW"/>
</dbReference>
<dbReference type="Gene3D" id="1.10.599.10">
    <property type="entry name" value="Aldehyde Ferredoxin Oxidoreductase Protein, subunit A, domain 3"/>
    <property type="match status" value="1"/>
</dbReference>
<dbReference type="GO" id="GO:0009055">
    <property type="term" value="F:electron transfer activity"/>
    <property type="evidence" value="ECO:0007669"/>
    <property type="project" value="InterPro"/>
</dbReference>
<dbReference type="Gene3D" id="1.10.569.10">
    <property type="entry name" value="Aldehyde Ferredoxin Oxidoreductase Protein, subunit A, domain 2"/>
    <property type="match status" value="1"/>
</dbReference>
<dbReference type="AlphaFoldDB" id="A0A7G6E795"/>
<keyword evidence="6" id="KW-0408">Iron</keyword>
<comment type="cofactor">
    <cofactor evidence="1">
        <name>[4Fe-4S] cluster</name>
        <dbReference type="ChEBI" id="CHEBI:49883"/>
    </cofactor>
</comment>
<keyword evidence="5" id="KW-0560">Oxidoreductase</keyword>
<reference evidence="10 11" key="1">
    <citation type="journal article" date="2019" name="Front. Microbiol.">
        <title>Thermoanaerosceptrum fracticalcis gen. nov. sp. nov., a Novel Fumarate-Fermenting Microorganism From a Deep Fractured Carbonate Aquifer of the US Great Basin.</title>
        <authorList>
            <person name="Hamilton-Brehm S.D."/>
            <person name="Stewart L.E."/>
            <person name="Zavarin M."/>
            <person name="Caldwell M."/>
            <person name="Lawson P.A."/>
            <person name="Onstott T.C."/>
            <person name="Grzymski J."/>
            <person name="Neveux I."/>
            <person name="Lollar B.S."/>
            <person name="Russell C.E."/>
            <person name="Moser D.P."/>
        </authorList>
    </citation>
    <scope>NUCLEOTIDE SEQUENCE [LARGE SCALE GENOMIC DNA]</scope>
    <source>
        <strain evidence="10 11">DRI-13</strain>
    </source>
</reference>
<dbReference type="InterPro" id="IPR013983">
    <property type="entry name" value="Ald_Fedxn_OxRdtase_N"/>
</dbReference>
<evidence type="ECO:0000256" key="2">
    <source>
        <dbReference type="ARBA" id="ARBA00011032"/>
    </source>
</evidence>
<proteinExistence type="inferred from homology"/>
<dbReference type="RefSeq" id="WP_034423540.1">
    <property type="nucleotide sequence ID" value="NZ_CP045798.1"/>
</dbReference>
<keyword evidence="11" id="KW-1185">Reference proteome</keyword>
<evidence type="ECO:0000259" key="9">
    <source>
        <dbReference type="SMART" id="SM00790"/>
    </source>
</evidence>
<dbReference type="Gene3D" id="3.60.9.10">
    <property type="entry name" value="Aldehyde ferredoxin oxidoreductase, N-terminal domain"/>
    <property type="match status" value="1"/>
</dbReference>
<dbReference type="EMBL" id="CP045798">
    <property type="protein sequence ID" value="QNB47949.1"/>
    <property type="molecule type" value="Genomic_DNA"/>
</dbReference>
<dbReference type="PANTHER" id="PTHR30038">
    <property type="entry name" value="ALDEHYDE FERREDOXIN OXIDOREDUCTASE"/>
    <property type="match status" value="1"/>
</dbReference>
<accession>A0A7G6E795</accession>
<protein>
    <submittedName>
        <fullName evidence="10">Aldehyde ferredoxin oxidoreductase</fullName>
    </submittedName>
</protein>
<keyword evidence="3" id="KW-0004">4Fe-4S</keyword>
<evidence type="ECO:0000256" key="5">
    <source>
        <dbReference type="ARBA" id="ARBA00023002"/>
    </source>
</evidence>
<organism evidence="10 11">
    <name type="scientific">Thermanaerosceptrum fracticalcis</name>
    <dbReference type="NCBI Taxonomy" id="1712410"/>
    <lineage>
        <taxon>Bacteria</taxon>
        <taxon>Bacillati</taxon>
        <taxon>Bacillota</taxon>
        <taxon>Clostridia</taxon>
        <taxon>Eubacteriales</taxon>
        <taxon>Peptococcaceae</taxon>
        <taxon>Thermanaerosceptrum</taxon>
    </lineage>
</organism>
<name>A0A7G6E795_THEFR</name>
<dbReference type="GO" id="GO:0016625">
    <property type="term" value="F:oxidoreductase activity, acting on the aldehyde or oxo group of donors, iron-sulfur protein as acceptor"/>
    <property type="evidence" value="ECO:0007669"/>
    <property type="project" value="InterPro"/>
</dbReference>
<evidence type="ECO:0000256" key="6">
    <source>
        <dbReference type="ARBA" id="ARBA00023004"/>
    </source>
</evidence>
<evidence type="ECO:0000256" key="3">
    <source>
        <dbReference type="ARBA" id="ARBA00022485"/>
    </source>
</evidence>
<evidence type="ECO:0000256" key="4">
    <source>
        <dbReference type="ARBA" id="ARBA00022723"/>
    </source>
</evidence>
<dbReference type="SUPFAM" id="SSF48310">
    <property type="entry name" value="Aldehyde ferredoxin oxidoreductase, C-terminal domains"/>
    <property type="match status" value="1"/>
</dbReference>
<keyword evidence="4" id="KW-0479">Metal-binding</keyword>
<dbReference type="InterPro" id="IPR051919">
    <property type="entry name" value="W-dependent_AOR"/>
</dbReference>
<dbReference type="SMART" id="SM00790">
    <property type="entry name" value="AFOR_N"/>
    <property type="match status" value="1"/>
</dbReference>
<evidence type="ECO:0000313" key="11">
    <source>
        <dbReference type="Proteomes" id="UP000515847"/>
    </source>
</evidence>
<dbReference type="GO" id="GO:0051539">
    <property type="term" value="F:4 iron, 4 sulfur cluster binding"/>
    <property type="evidence" value="ECO:0007669"/>
    <property type="project" value="UniProtKB-KW"/>
</dbReference>
<dbReference type="KEGG" id="tfr:BR63_17800"/>
<dbReference type="InterPro" id="IPR001203">
    <property type="entry name" value="OxRdtase_Ald_Fedxn_C"/>
</dbReference>
<dbReference type="InterPro" id="IPR036021">
    <property type="entry name" value="Tungsten_al_ferr_oxy-like_C"/>
</dbReference>
<dbReference type="OrthoDB" id="9763894at2"/>
<dbReference type="InterPro" id="IPR013984">
    <property type="entry name" value="Ald_Fedxn_OxRdtase_dom2"/>
</dbReference>
<gene>
    <name evidence="10" type="ORF">BR63_17800</name>
</gene>
<feature type="domain" description="Aldehyde ferredoxin oxidoreductase N-terminal" evidence="9">
    <location>
        <begin position="4"/>
        <end position="207"/>
    </location>
</feature>
<dbReference type="SUPFAM" id="SSF56228">
    <property type="entry name" value="Aldehyde ferredoxin oxidoreductase, N-terminal domain"/>
    <property type="match status" value="1"/>
</dbReference>
<comment type="cofactor">
    <cofactor evidence="8">
        <name>tungstopterin</name>
        <dbReference type="ChEBI" id="CHEBI:30402"/>
    </cofactor>
</comment>